<comment type="caution">
    <text evidence="2">The sequence shown here is derived from an EMBL/GenBank/DDBJ whole genome shotgun (WGS) entry which is preliminary data.</text>
</comment>
<gene>
    <name evidence="2" type="ORF">EEDITHA_LOCUS16309</name>
</gene>
<evidence type="ECO:0000313" key="2">
    <source>
        <dbReference type="EMBL" id="CAH2101568.1"/>
    </source>
</evidence>
<dbReference type="EMBL" id="CAKOGL010000023">
    <property type="protein sequence ID" value="CAH2101568.1"/>
    <property type="molecule type" value="Genomic_DNA"/>
</dbReference>
<proteinExistence type="predicted"/>
<keyword evidence="3" id="KW-1185">Reference proteome</keyword>
<feature type="region of interest" description="Disordered" evidence="1">
    <location>
        <begin position="1"/>
        <end position="24"/>
    </location>
</feature>
<accession>A0AAU9UU88</accession>
<dbReference type="AlphaFoldDB" id="A0AAU9UU88"/>
<organism evidence="2 3">
    <name type="scientific">Euphydryas editha</name>
    <name type="common">Edith's checkerspot</name>
    <dbReference type="NCBI Taxonomy" id="104508"/>
    <lineage>
        <taxon>Eukaryota</taxon>
        <taxon>Metazoa</taxon>
        <taxon>Ecdysozoa</taxon>
        <taxon>Arthropoda</taxon>
        <taxon>Hexapoda</taxon>
        <taxon>Insecta</taxon>
        <taxon>Pterygota</taxon>
        <taxon>Neoptera</taxon>
        <taxon>Endopterygota</taxon>
        <taxon>Lepidoptera</taxon>
        <taxon>Glossata</taxon>
        <taxon>Ditrysia</taxon>
        <taxon>Papilionoidea</taxon>
        <taxon>Nymphalidae</taxon>
        <taxon>Nymphalinae</taxon>
        <taxon>Euphydryas</taxon>
    </lineage>
</organism>
<evidence type="ECO:0000256" key="1">
    <source>
        <dbReference type="SAM" id="MobiDB-lite"/>
    </source>
</evidence>
<evidence type="ECO:0000313" key="3">
    <source>
        <dbReference type="Proteomes" id="UP001153954"/>
    </source>
</evidence>
<dbReference type="Proteomes" id="UP001153954">
    <property type="component" value="Unassembled WGS sequence"/>
</dbReference>
<reference evidence="2" key="1">
    <citation type="submission" date="2022-03" db="EMBL/GenBank/DDBJ databases">
        <authorList>
            <person name="Tunstrom K."/>
        </authorList>
    </citation>
    <scope>NUCLEOTIDE SEQUENCE</scope>
</reference>
<name>A0AAU9UU88_EUPED</name>
<sequence>MRVTDVQGAASHDLIRATPPQRRQNSGVRYYFVKILVFKSKPRLRGPATVVPAVSLLKIREKHKKILGSVDAPVASPRRHGARRFAPRLLRLAPSSGRRALL</sequence>
<protein>
    <submittedName>
        <fullName evidence="2">Uncharacterized protein</fullName>
    </submittedName>
</protein>